<dbReference type="PROSITE" id="PS51257">
    <property type="entry name" value="PROKAR_LIPOPROTEIN"/>
    <property type="match status" value="1"/>
</dbReference>
<keyword evidence="2" id="KW-1185">Reference proteome</keyword>
<evidence type="ECO:0008006" key="3">
    <source>
        <dbReference type="Google" id="ProtNLM"/>
    </source>
</evidence>
<protein>
    <recommendedName>
        <fullName evidence="3">Lipoprotein</fullName>
    </recommendedName>
</protein>
<proteinExistence type="predicted"/>
<name>A0A7W7RGC9_9ACTN</name>
<accession>A0A7W7RGC9</accession>
<gene>
    <name evidence="1" type="ORF">F4561_002222</name>
</gene>
<evidence type="ECO:0000313" key="2">
    <source>
        <dbReference type="Proteomes" id="UP000523007"/>
    </source>
</evidence>
<organism evidence="1 2">
    <name type="scientific">Lipingzhangella halophila</name>
    <dbReference type="NCBI Taxonomy" id="1783352"/>
    <lineage>
        <taxon>Bacteria</taxon>
        <taxon>Bacillati</taxon>
        <taxon>Actinomycetota</taxon>
        <taxon>Actinomycetes</taxon>
        <taxon>Streptosporangiales</taxon>
        <taxon>Nocardiopsidaceae</taxon>
        <taxon>Lipingzhangella</taxon>
    </lineage>
</organism>
<dbReference type="Proteomes" id="UP000523007">
    <property type="component" value="Unassembled WGS sequence"/>
</dbReference>
<evidence type="ECO:0000313" key="1">
    <source>
        <dbReference type="EMBL" id="MBB4931402.1"/>
    </source>
</evidence>
<dbReference type="RefSeq" id="WP_184577508.1">
    <property type="nucleotide sequence ID" value="NZ_JACHJT010000001.1"/>
</dbReference>
<dbReference type="EMBL" id="JACHJT010000001">
    <property type="protein sequence ID" value="MBB4931402.1"/>
    <property type="molecule type" value="Genomic_DNA"/>
</dbReference>
<comment type="caution">
    <text evidence="1">The sequence shown here is derived from an EMBL/GenBank/DDBJ whole genome shotgun (WGS) entry which is preliminary data.</text>
</comment>
<dbReference type="AlphaFoldDB" id="A0A7W7RGC9"/>
<sequence>MRIPALAAAVFALAGCATNVEDTRDAPAEPTTVLELQGSGNKNSEKFTVSDSWRLDYTYDCSELGIKGNFVVEVDYGDDFGPMPVVNELGSEGEDSTPQHEGGDEVHLAVMSTCDWTVEVVDGG</sequence>
<reference evidence="1 2" key="1">
    <citation type="submission" date="2020-08" db="EMBL/GenBank/DDBJ databases">
        <title>Sequencing the genomes of 1000 actinobacteria strains.</title>
        <authorList>
            <person name="Klenk H.-P."/>
        </authorList>
    </citation>
    <scope>NUCLEOTIDE SEQUENCE [LARGE SCALE GENOMIC DNA]</scope>
    <source>
        <strain evidence="1 2">DSM 102030</strain>
    </source>
</reference>